<dbReference type="SUPFAM" id="SSF56563">
    <property type="entry name" value="Major capsid protein gp5"/>
    <property type="match status" value="1"/>
</dbReference>
<proteinExistence type="predicted"/>
<dbReference type="EMBL" id="BK015224">
    <property type="protein sequence ID" value="DAD96753.1"/>
    <property type="molecule type" value="Genomic_DNA"/>
</dbReference>
<protein>
    <submittedName>
        <fullName evidence="1">Major capsid protein</fullName>
    </submittedName>
</protein>
<accession>A0A8S5NPY0</accession>
<evidence type="ECO:0000313" key="1">
    <source>
        <dbReference type="EMBL" id="DAD96753.1"/>
    </source>
</evidence>
<name>A0A8S5NPY0_9CAUD</name>
<sequence>MPNYVTPTKGAMSASDTAGTHNLVPQIWAPEVEKNRTDNLVLWNFIDHSNLDPGTQQGDVVHVPFMSEIADDFTNNASVTAASAIEAVQTTLIDVFIDRYLRKAVGVQDVAKAQSKYEFRSLYVERLGRWLAKGMDTEVLNKIRASGSGIKKVQTAAAGVLAYADIVKALGELDAANVPEDDRALFVNGKTRALLRLIPEFTAYASVGESGIVKTKNGLVGHIFNMPVYVTNVIDQVGGKDVVYIMHKSALKGLAQMTKTEDGRDKLAGTDYVVGSSLFGCAVARKDHIVEITVK</sequence>
<reference evidence="1" key="1">
    <citation type="journal article" date="2021" name="Proc. Natl. Acad. Sci. U.S.A.">
        <title>A Catalog of Tens of Thousands of Viruses from Human Metagenomes Reveals Hidden Associations with Chronic Diseases.</title>
        <authorList>
            <person name="Tisza M.J."/>
            <person name="Buck C.B."/>
        </authorList>
    </citation>
    <scope>NUCLEOTIDE SEQUENCE</scope>
    <source>
        <strain evidence="1">CtdDI2</strain>
    </source>
</reference>
<organism evidence="1">
    <name type="scientific">Podoviridae sp. ctdDI2</name>
    <dbReference type="NCBI Taxonomy" id="2826567"/>
    <lineage>
        <taxon>Viruses</taxon>
        <taxon>Duplodnaviria</taxon>
        <taxon>Heunggongvirae</taxon>
        <taxon>Uroviricota</taxon>
        <taxon>Caudoviricetes</taxon>
    </lineage>
</organism>